<dbReference type="EC" id="3.2.1.40" evidence="2"/>
<dbReference type="Pfam" id="PF08531">
    <property type="entry name" value="Bac_rhamnosid_N"/>
    <property type="match status" value="1"/>
</dbReference>
<proteinExistence type="predicted"/>
<evidence type="ECO:0000313" key="9">
    <source>
        <dbReference type="EMBL" id="XBQ21756.1"/>
    </source>
</evidence>
<dbReference type="AlphaFoldDB" id="A0AAU7MT61"/>
<organism evidence="9">
    <name type="scientific">Flagellimonas sp. MMG031</name>
    <dbReference type="NCBI Taxonomy" id="3158549"/>
    <lineage>
        <taxon>Bacteria</taxon>
        <taxon>Pseudomonadati</taxon>
        <taxon>Bacteroidota</taxon>
        <taxon>Flavobacteriia</taxon>
        <taxon>Flavobacteriales</taxon>
        <taxon>Flavobacteriaceae</taxon>
        <taxon>Flagellimonas</taxon>
    </lineage>
</organism>
<evidence type="ECO:0000259" key="6">
    <source>
        <dbReference type="Pfam" id="PF08531"/>
    </source>
</evidence>
<evidence type="ECO:0000259" key="8">
    <source>
        <dbReference type="Pfam" id="PF17390"/>
    </source>
</evidence>
<dbReference type="RefSeq" id="WP_349350977.1">
    <property type="nucleotide sequence ID" value="NZ_CP157804.1"/>
</dbReference>
<dbReference type="InterPro" id="IPR008902">
    <property type="entry name" value="Rhamnosid_concanavalin"/>
</dbReference>
<comment type="catalytic activity">
    <reaction evidence="1">
        <text>Hydrolysis of terminal non-reducing alpha-L-rhamnose residues in alpha-L-rhamnosides.</text>
        <dbReference type="EC" id="3.2.1.40"/>
    </reaction>
</comment>
<accession>A0AAU7MT61</accession>
<dbReference type="Gene3D" id="2.60.40.10">
    <property type="entry name" value="Immunoglobulins"/>
    <property type="match status" value="1"/>
</dbReference>
<dbReference type="GO" id="GO:0005975">
    <property type="term" value="P:carbohydrate metabolic process"/>
    <property type="evidence" value="ECO:0007669"/>
    <property type="project" value="InterPro"/>
</dbReference>
<evidence type="ECO:0000256" key="2">
    <source>
        <dbReference type="ARBA" id="ARBA00012652"/>
    </source>
</evidence>
<dbReference type="PANTHER" id="PTHR33307:SF6">
    <property type="entry name" value="ALPHA-RHAMNOSIDASE (EUROFUNG)-RELATED"/>
    <property type="match status" value="1"/>
</dbReference>
<protein>
    <recommendedName>
        <fullName evidence="2">alpha-L-rhamnosidase</fullName>
        <ecNumber evidence="2">3.2.1.40</ecNumber>
    </recommendedName>
</protein>
<feature type="domain" description="Bacterial alpha-L-rhamnosidase N-terminal" evidence="6">
    <location>
        <begin position="410"/>
        <end position="593"/>
    </location>
</feature>
<dbReference type="Gene3D" id="2.60.420.10">
    <property type="entry name" value="Maltose phosphorylase, domain 3"/>
    <property type="match status" value="1"/>
</dbReference>
<dbReference type="KEGG" id="fld:ABNE31_09090"/>
<reference evidence="9" key="1">
    <citation type="submission" date="2024-05" db="EMBL/GenBank/DDBJ databases">
        <title>Draft Genome Sequences of Flagellimonas sp. MMG031 and Marinobacter sp. MMG032 Isolated from the dinoflagellate Symbiodinium pilosum.</title>
        <authorList>
            <person name="Shikuma N.J."/>
            <person name="Farrell M.V."/>
        </authorList>
    </citation>
    <scope>NUCLEOTIDE SEQUENCE</scope>
    <source>
        <strain evidence="9">MMG031</strain>
    </source>
</reference>
<dbReference type="InterPro" id="IPR012341">
    <property type="entry name" value="6hp_glycosidase-like_sf"/>
</dbReference>
<name>A0AAU7MT61_9FLAO</name>
<dbReference type="InterPro" id="IPR016007">
    <property type="entry name" value="Alpha_rhamnosid"/>
</dbReference>
<evidence type="ECO:0000259" key="7">
    <source>
        <dbReference type="Pfam" id="PF17389"/>
    </source>
</evidence>
<dbReference type="Pfam" id="PF17389">
    <property type="entry name" value="Bac_rhamnosid6H"/>
    <property type="match status" value="2"/>
</dbReference>
<dbReference type="Pfam" id="PF25788">
    <property type="entry name" value="Ig_Rha78A_N"/>
    <property type="match status" value="1"/>
</dbReference>
<evidence type="ECO:0000256" key="3">
    <source>
        <dbReference type="ARBA" id="ARBA00022801"/>
    </source>
</evidence>
<feature type="domain" description="Alpha-L-rhamnosidase six-hairpin glycosidase" evidence="7">
    <location>
        <begin position="1049"/>
        <end position="1134"/>
    </location>
</feature>
<dbReference type="Gene3D" id="2.60.120.260">
    <property type="entry name" value="Galactose-binding domain-like"/>
    <property type="match status" value="2"/>
</dbReference>
<evidence type="ECO:0000259" key="5">
    <source>
        <dbReference type="Pfam" id="PF05592"/>
    </source>
</evidence>
<gene>
    <name evidence="9" type="ORF">ABNE31_09090</name>
</gene>
<dbReference type="InterPro" id="IPR013737">
    <property type="entry name" value="Bac_rhamnosid_N"/>
</dbReference>
<dbReference type="EMBL" id="CP157804">
    <property type="protein sequence ID" value="XBQ21756.1"/>
    <property type="molecule type" value="Genomic_DNA"/>
</dbReference>
<evidence type="ECO:0000256" key="1">
    <source>
        <dbReference type="ARBA" id="ARBA00001445"/>
    </source>
</evidence>
<dbReference type="GO" id="GO:0030596">
    <property type="term" value="F:alpha-L-rhamnosidase activity"/>
    <property type="evidence" value="ECO:0007669"/>
    <property type="project" value="UniProtKB-EC"/>
</dbReference>
<evidence type="ECO:0000256" key="4">
    <source>
        <dbReference type="SAM" id="SignalP"/>
    </source>
</evidence>
<feature type="chain" id="PRO_5043873819" description="alpha-L-rhamnosidase" evidence="4">
    <location>
        <begin position="20"/>
        <end position="1257"/>
    </location>
</feature>
<feature type="signal peptide" evidence="4">
    <location>
        <begin position="1"/>
        <end position="19"/>
    </location>
</feature>
<dbReference type="Pfam" id="PF05592">
    <property type="entry name" value="Bac_rhamnosid"/>
    <property type="match status" value="1"/>
</dbReference>
<keyword evidence="4" id="KW-0732">Signal</keyword>
<dbReference type="PANTHER" id="PTHR33307">
    <property type="entry name" value="ALPHA-RHAMNOSIDASE (EUROFUNG)"/>
    <property type="match status" value="1"/>
</dbReference>
<feature type="domain" description="Alpha-L-rhamnosidase concanavalin-like" evidence="5">
    <location>
        <begin position="609"/>
        <end position="716"/>
    </location>
</feature>
<dbReference type="InterPro" id="IPR008928">
    <property type="entry name" value="6-hairpin_glycosidase_sf"/>
</dbReference>
<feature type="domain" description="Alpha-L-rhamnosidase C-terminal" evidence="8">
    <location>
        <begin position="1144"/>
        <end position="1207"/>
    </location>
</feature>
<keyword evidence="3 9" id="KW-0378">Hydrolase</keyword>
<dbReference type="Pfam" id="PF17390">
    <property type="entry name" value="Bac_rhamnosid_C"/>
    <property type="match status" value="1"/>
</dbReference>
<dbReference type="InterPro" id="IPR013783">
    <property type="entry name" value="Ig-like_fold"/>
</dbReference>
<sequence length="1257" mass="140353">MKTAWIKTCFLSLFGVVLLNSCTNPDTKIDTLRVAYMEHPMAVEDTNPLFGWKMVSDKVGQKQVAYQIMVRKDQDGYVVWDSGKVLSGISNNISYQGDDLKAETAYTWELTVWDVENRQYKKEGHFETGIMNPDRAAWQGAQFIGTNNLTLDAASALLFDLETEFQILEGNTASLILGANDFRLNDRFQNINNAEGENYLRLQLDIAGVGGEQGAKLNIYRVGFTKEDSATTPYMVISKANYPNTNINKLITASNKLDSHQLKIAVNASTITLYIDGEKLLLELDDPDNPIPPQFRNTGFTVTGGGGGNFLTYPHINSIGFAAEPGSKVVYRNYKLLNSGHSDPNNNEVFGAKTGPGYGIFKEFEGVEVQEGDRIVVSNISDETRLQYADPSHGSVSMLRTNFVTKEGSEVVKAKLYATSMGSNEMYINGERIGEDWFAPGATQFRETLGYYAYDVTSSIKSGENTMGAIIFPGWYTGYMTYTPGNYNFFGDTEALLARLVITYADGSSQNVVTDPTSWKLFQDGPIEYGSFFQGERYNAQKETLISVDGDVNGWSTTSYDDSQWKAAEVVKPRDWIDFDIVSRHDRPVRVVERIKAQEVMETHSEDGSTYTYNMGVNMVGVPHITIPEGWLKKGDTVILRYAEQLYPGFEGDDQEYVAMYGYNGGKGIAGRILTENYRAAMATDFYIAKDAAETIIQPRTTFRGYQYVQVTIPQHSGPLPLENVTGLSLSSDNLPTGTYTAVTFDGTTGDLANQLFKNIQRSQLGNFFTLPTDCPQRNERMGWTGDAQAYTRTGTYNSDTYNFFRQWMVALRDDQGVGSETEAPGGIGSTVPTYNMKDDTTFANGTTWAAAVCMVPWQLYVQYGDTQIIEENMETMRLWLEGMDYYDFSEEYPHLSSKTDGLADWLAMDNNTPAELVNNAIYIYMMEVTAIMADAIGETEYAKVLRNRHAMAKEEWNRLFVDPESGRTRNLEGLIVHSQSSYATPLNFNVFNDANQAKAESHLAELVQKPSNSNTTADGSRVVYPERTGPLGGFGINSEQVTEDFLPYTITTGFSGTPNILPSLSKGGKIEEAYRLFSSTDYTSWLYPVTKGATSIWERWNGYKAAFKKNNDNRMNSFNHFALGAVGQWMYEYQLGITTDHEQGQAGYKQFVLQPQAFGNFKSLEGSYESNYGTIKSHWQMNNDDQMITYNATVPANTTATLYLPMVLDNDEYPSIEGANYRGETIRNGVSVLKYELDSGTYSFSLSEGKLMVVSN</sequence>
<dbReference type="InterPro" id="IPR035398">
    <property type="entry name" value="Bac_rhamnosid_C"/>
</dbReference>
<dbReference type="InterPro" id="IPR035396">
    <property type="entry name" value="Bac_rhamnosid6H"/>
</dbReference>
<dbReference type="Gene3D" id="1.50.10.10">
    <property type="match status" value="1"/>
</dbReference>
<dbReference type="SUPFAM" id="SSF48208">
    <property type="entry name" value="Six-hairpin glycosidases"/>
    <property type="match status" value="1"/>
</dbReference>
<feature type="domain" description="Alpha-L-rhamnosidase six-hairpin glycosidase" evidence="7">
    <location>
        <begin position="750"/>
        <end position="1014"/>
    </location>
</feature>